<dbReference type="InterPro" id="IPR003661">
    <property type="entry name" value="HisK_dim/P_dom"/>
</dbReference>
<feature type="domain" description="Histidine kinase" evidence="13">
    <location>
        <begin position="212"/>
        <end position="427"/>
    </location>
</feature>
<keyword evidence="5" id="KW-0808">Transferase</keyword>
<keyword evidence="8 11" id="KW-1133">Transmembrane helix</keyword>
<comment type="subcellular location">
    <subcellularLocation>
        <location evidence="2">Membrane</location>
    </subcellularLocation>
</comment>
<evidence type="ECO:0000256" key="10">
    <source>
        <dbReference type="ARBA" id="ARBA00023136"/>
    </source>
</evidence>
<dbReference type="InterPro" id="IPR005467">
    <property type="entry name" value="His_kinase_dom"/>
</dbReference>
<evidence type="ECO:0000256" key="3">
    <source>
        <dbReference type="ARBA" id="ARBA00012438"/>
    </source>
</evidence>
<feature type="chain" id="PRO_5043555276" description="histidine kinase" evidence="12">
    <location>
        <begin position="22"/>
        <end position="427"/>
    </location>
</feature>
<dbReference type="InterPro" id="IPR004358">
    <property type="entry name" value="Sig_transdc_His_kin-like_C"/>
</dbReference>
<dbReference type="Gene3D" id="3.30.565.10">
    <property type="entry name" value="Histidine kinase-like ATPase, C-terminal domain"/>
    <property type="match status" value="1"/>
</dbReference>
<evidence type="ECO:0000256" key="5">
    <source>
        <dbReference type="ARBA" id="ARBA00022679"/>
    </source>
</evidence>
<evidence type="ECO:0000256" key="4">
    <source>
        <dbReference type="ARBA" id="ARBA00022553"/>
    </source>
</evidence>
<accession>A0AAW8CJQ0</accession>
<keyword evidence="12" id="KW-0732">Signal</keyword>
<keyword evidence="7 15" id="KW-0418">Kinase</keyword>
<keyword evidence="4" id="KW-0597">Phosphoprotein</keyword>
<dbReference type="PANTHER" id="PTHR45436">
    <property type="entry name" value="SENSOR HISTIDINE KINASE YKOH"/>
    <property type="match status" value="1"/>
</dbReference>
<dbReference type="GO" id="GO:0000155">
    <property type="term" value="F:phosphorelay sensor kinase activity"/>
    <property type="evidence" value="ECO:0007669"/>
    <property type="project" value="InterPro"/>
</dbReference>
<dbReference type="InterPro" id="IPR003594">
    <property type="entry name" value="HATPase_dom"/>
</dbReference>
<dbReference type="CDD" id="cd00082">
    <property type="entry name" value="HisKA"/>
    <property type="match status" value="1"/>
</dbReference>
<dbReference type="PRINTS" id="PR00344">
    <property type="entry name" value="BCTRLSENSOR"/>
</dbReference>
<evidence type="ECO:0000256" key="7">
    <source>
        <dbReference type="ARBA" id="ARBA00022777"/>
    </source>
</evidence>
<keyword evidence="10 11" id="KW-0472">Membrane</keyword>
<evidence type="ECO:0000256" key="11">
    <source>
        <dbReference type="SAM" id="Phobius"/>
    </source>
</evidence>
<gene>
    <name evidence="15" type="ORF">QJU78_00355</name>
</gene>
<feature type="domain" description="HAMP" evidence="14">
    <location>
        <begin position="151"/>
        <end position="204"/>
    </location>
</feature>
<dbReference type="RefSeq" id="WP_213156554.1">
    <property type="nucleotide sequence ID" value="NZ_JASAVV010000001.1"/>
</dbReference>
<dbReference type="InterPro" id="IPR036890">
    <property type="entry name" value="HATPase_C_sf"/>
</dbReference>
<evidence type="ECO:0000256" key="12">
    <source>
        <dbReference type="SAM" id="SignalP"/>
    </source>
</evidence>
<dbReference type="InterPro" id="IPR003660">
    <property type="entry name" value="HAMP_dom"/>
</dbReference>
<dbReference type="Pfam" id="PF02518">
    <property type="entry name" value="HATPase_c"/>
    <property type="match status" value="1"/>
</dbReference>
<comment type="catalytic activity">
    <reaction evidence="1">
        <text>ATP + protein L-histidine = ADP + protein N-phospho-L-histidine.</text>
        <dbReference type="EC" id="2.7.13.3"/>
    </reaction>
</comment>
<dbReference type="Proteomes" id="UP001230466">
    <property type="component" value="Unassembled WGS sequence"/>
</dbReference>
<dbReference type="SUPFAM" id="SSF55874">
    <property type="entry name" value="ATPase domain of HSP90 chaperone/DNA topoisomerase II/histidine kinase"/>
    <property type="match status" value="1"/>
</dbReference>
<evidence type="ECO:0000313" key="15">
    <source>
        <dbReference type="EMBL" id="MDP8186235.1"/>
    </source>
</evidence>
<dbReference type="PROSITE" id="PS50885">
    <property type="entry name" value="HAMP"/>
    <property type="match status" value="1"/>
</dbReference>
<proteinExistence type="predicted"/>
<dbReference type="EC" id="2.7.13.3" evidence="3"/>
<protein>
    <recommendedName>
        <fullName evidence="3">histidine kinase</fullName>
        <ecNumber evidence="3">2.7.13.3</ecNumber>
    </recommendedName>
</protein>
<dbReference type="AlphaFoldDB" id="A0AAW8CJQ0"/>
<sequence length="427" mass="47338">MLLLLASGYVLVASVSNTLNAELQTQIIEETKFLKDIYQQNGITGLTQALQQVSSSERLVDAFDDNGLSLTGRIKNLPSIHVNQQFFTFSDKQFSHQNYLTYRLKLNKTTLIVGRGNNIIHIAKQRLILGFIIAGLIFIITALFIGYWFSRRSANKLKQFEHTLTEIANGNLSARLPVAEPMQQIDMVACKINTELHRLQQLVHSVQNTSKAIAHDLKTPLSRSQIALLSALDCCDNNQDPAGYVQQALDENIHLNELFETLLRISRLQTQPTNTATFSTFAIAPILTEIIDFLTPNAELNGQTLHFECDTNLHATADKTMIQQAVMNLINNAIIHSGKHTTIKVTAKKSADNLIISVCDTGKGIDKSDYDKVLEPFYRLDSSRSTSGNGLGLALVQAIAEYHQGKLELGENEPQGLCVSLVLAYSD</sequence>
<evidence type="ECO:0000256" key="2">
    <source>
        <dbReference type="ARBA" id="ARBA00004370"/>
    </source>
</evidence>
<feature type="transmembrane region" description="Helical" evidence="11">
    <location>
        <begin position="127"/>
        <end position="149"/>
    </location>
</feature>
<evidence type="ECO:0000256" key="9">
    <source>
        <dbReference type="ARBA" id="ARBA00023012"/>
    </source>
</evidence>
<organism evidence="15 16">
    <name type="scientific">Pasteurella atlantica</name>
    <dbReference type="NCBI Taxonomy" id="2827233"/>
    <lineage>
        <taxon>Bacteria</taxon>
        <taxon>Pseudomonadati</taxon>
        <taxon>Pseudomonadota</taxon>
        <taxon>Gammaproteobacteria</taxon>
        <taxon>Pasteurellales</taxon>
        <taxon>Pasteurellaceae</taxon>
        <taxon>Pasteurella</taxon>
    </lineage>
</organism>
<reference evidence="15" key="1">
    <citation type="journal article" date="2023" name="Front. Microbiol.">
        <title>Phylogeography and host specificity of Pasteurellaceae pathogenic to sea-farmed fish in the north-east Atlantic.</title>
        <authorList>
            <person name="Gulla S."/>
            <person name="Colquhoun D.J."/>
            <person name="Olsen A.B."/>
            <person name="Spilsberg B."/>
            <person name="Lagesen K."/>
            <person name="Aakesson C.P."/>
            <person name="Strom S."/>
            <person name="Manji F."/>
            <person name="Birkbeck T.H."/>
            <person name="Nilsen H.K."/>
        </authorList>
    </citation>
    <scope>NUCLEOTIDE SEQUENCE</scope>
    <source>
        <strain evidence="15">VIB1234</strain>
    </source>
</reference>
<dbReference type="InterPro" id="IPR050428">
    <property type="entry name" value="TCS_sensor_his_kinase"/>
</dbReference>
<dbReference type="SMART" id="SM00387">
    <property type="entry name" value="HATPase_c"/>
    <property type="match status" value="1"/>
</dbReference>
<dbReference type="Gene3D" id="1.10.287.130">
    <property type="match status" value="1"/>
</dbReference>
<dbReference type="GO" id="GO:0005886">
    <property type="term" value="C:plasma membrane"/>
    <property type="evidence" value="ECO:0007669"/>
    <property type="project" value="TreeGrafter"/>
</dbReference>
<evidence type="ECO:0000256" key="1">
    <source>
        <dbReference type="ARBA" id="ARBA00000085"/>
    </source>
</evidence>
<dbReference type="EMBL" id="JASAYJ010000001">
    <property type="protein sequence ID" value="MDP8186235.1"/>
    <property type="molecule type" value="Genomic_DNA"/>
</dbReference>
<dbReference type="Gene3D" id="6.10.340.10">
    <property type="match status" value="1"/>
</dbReference>
<comment type="caution">
    <text evidence="15">The sequence shown here is derived from an EMBL/GenBank/DDBJ whole genome shotgun (WGS) entry which is preliminary data.</text>
</comment>
<evidence type="ECO:0000256" key="6">
    <source>
        <dbReference type="ARBA" id="ARBA00022692"/>
    </source>
</evidence>
<dbReference type="CDD" id="cd00075">
    <property type="entry name" value="HATPase"/>
    <property type="match status" value="1"/>
</dbReference>
<keyword evidence="6 11" id="KW-0812">Transmembrane</keyword>
<evidence type="ECO:0000313" key="16">
    <source>
        <dbReference type="Proteomes" id="UP001230466"/>
    </source>
</evidence>
<dbReference type="SUPFAM" id="SSF47384">
    <property type="entry name" value="Homodimeric domain of signal transducing histidine kinase"/>
    <property type="match status" value="1"/>
</dbReference>
<evidence type="ECO:0000259" key="13">
    <source>
        <dbReference type="PROSITE" id="PS50109"/>
    </source>
</evidence>
<dbReference type="PANTHER" id="PTHR45436:SF8">
    <property type="entry name" value="HISTIDINE KINASE"/>
    <property type="match status" value="1"/>
</dbReference>
<name>A0AAW8CJQ0_9PAST</name>
<evidence type="ECO:0000259" key="14">
    <source>
        <dbReference type="PROSITE" id="PS50885"/>
    </source>
</evidence>
<dbReference type="PROSITE" id="PS50109">
    <property type="entry name" value="HIS_KIN"/>
    <property type="match status" value="1"/>
</dbReference>
<dbReference type="InterPro" id="IPR036097">
    <property type="entry name" value="HisK_dim/P_sf"/>
</dbReference>
<evidence type="ECO:0000256" key="8">
    <source>
        <dbReference type="ARBA" id="ARBA00022989"/>
    </source>
</evidence>
<keyword evidence="9" id="KW-0902">Two-component regulatory system</keyword>
<feature type="signal peptide" evidence="12">
    <location>
        <begin position="1"/>
        <end position="21"/>
    </location>
</feature>
<dbReference type="SMART" id="SM00388">
    <property type="entry name" value="HisKA"/>
    <property type="match status" value="1"/>
</dbReference>